<keyword evidence="12" id="KW-0325">Glycoprotein</keyword>
<dbReference type="PANTHER" id="PTHR45628">
    <property type="entry name" value="VOLTAGE-DEPENDENT CALCIUM CHANNEL TYPE A SUBUNIT ALPHA-1"/>
    <property type="match status" value="1"/>
</dbReference>
<dbReference type="InterPro" id="IPR027359">
    <property type="entry name" value="Volt_channel_dom_sf"/>
</dbReference>
<evidence type="ECO:0000259" key="16">
    <source>
        <dbReference type="PROSITE" id="PS50222"/>
    </source>
</evidence>
<comment type="subcellular location">
    <subcellularLocation>
        <location evidence="1">Membrane</location>
        <topology evidence="1">Multi-pass membrane protein</topology>
    </subcellularLocation>
</comment>
<feature type="domain" description="EF-hand" evidence="16">
    <location>
        <begin position="564"/>
        <end position="599"/>
    </location>
</feature>
<evidence type="ECO:0000256" key="14">
    <source>
        <dbReference type="SAM" id="MobiDB-lite"/>
    </source>
</evidence>
<keyword evidence="10" id="KW-0406">Ion transport</keyword>
<feature type="transmembrane region" description="Helical" evidence="15">
    <location>
        <begin position="247"/>
        <end position="270"/>
    </location>
</feature>
<evidence type="ECO:0000256" key="2">
    <source>
        <dbReference type="ARBA" id="ARBA00022448"/>
    </source>
</evidence>
<evidence type="ECO:0000313" key="18">
    <source>
        <dbReference type="Proteomes" id="UP001189429"/>
    </source>
</evidence>
<feature type="transmembrane region" description="Helical" evidence="15">
    <location>
        <begin position="439"/>
        <end position="457"/>
    </location>
</feature>
<keyword evidence="2" id="KW-0813">Transport</keyword>
<evidence type="ECO:0000256" key="6">
    <source>
        <dbReference type="ARBA" id="ARBA00022692"/>
    </source>
</evidence>
<evidence type="ECO:0000256" key="5">
    <source>
        <dbReference type="ARBA" id="ARBA00022673"/>
    </source>
</evidence>
<feature type="transmembrane region" description="Helical" evidence="15">
    <location>
        <begin position="290"/>
        <end position="312"/>
    </location>
</feature>
<evidence type="ECO:0000256" key="15">
    <source>
        <dbReference type="SAM" id="Phobius"/>
    </source>
</evidence>
<dbReference type="SUPFAM" id="SSF81324">
    <property type="entry name" value="Voltage-gated potassium channels"/>
    <property type="match status" value="1"/>
</dbReference>
<evidence type="ECO:0000256" key="9">
    <source>
        <dbReference type="ARBA" id="ARBA00022989"/>
    </source>
</evidence>
<dbReference type="Gene3D" id="1.20.120.350">
    <property type="entry name" value="Voltage-gated potassium channels. Chain C"/>
    <property type="match status" value="1"/>
</dbReference>
<proteinExistence type="predicted"/>
<dbReference type="Pfam" id="PF00520">
    <property type="entry name" value="Ion_trans"/>
    <property type="match status" value="1"/>
</dbReference>
<evidence type="ECO:0000256" key="12">
    <source>
        <dbReference type="ARBA" id="ARBA00023180"/>
    </source>
</evidence>
<dbReference type="InterPro" id="IPR050599">
    <property type="entry name" value="VDCC_alpha-1_subunit"/>
</dbReference>
<feature type="transmembrane region" description="Helical" evidence="15">
    <location>
        <begin position="469"/>
        <end position="490"/>
    </location>
</feature>
<keyword evidence="3" id="KW-0597">Phosphoprotein</keyword>
<dbReference type="Proteomes" id="UP001189429">
    <property type="component" value="Unassembled WGS sequence"/>
</dbReference>
<evidence type="ECO:0000256" key="7">
    <source>
        <dbReference type="ARBA" id="ARBA00022837"/>
    </source>
</evidence>
<keyword evidence="18" id="KW-1185">Reference proteome</keyword>
<name>A0ABN9UGP0_9DINO</name>
<protein>
    <recommendedName>
        <fullName evidence="16">EF-hand domain-containing protein</fullName>
    </recommendedName>
</protein>
<evidence type="ECO:0000256" key="10">
    <source>
        <dbReference type="ARBA" id="ARBA00023065"/>
    </source>
</evidence>
<dbReference type="InterPro" id="IPR005821">
    <property type="entry name" value="Ion_trans_dom"/>
</dbReference>
<feature type="compositionally biased region" description="Basic and acidic residues" evidence="14">
    <location>
        <begin position="75"/>
        <end position="87"/>
    </location>
</feature>
<dbReference type="Gene3D" id="1.10.238.10">
    <property type="entry name" value="EF-hand"/>
    <property type="match status" value="1"/>
</dbReference>
<evidence type="ECO:0000256" key="4">
    <source>
        <dbReference type="ARBA" id="ARBA00022568"/>
    </source>
</evidence>
<reference evidence="17" key="1">
    <citation type="submission" date="2023-10" db="EMBL/GenBank/DDBJ databases">
        <authorList>
            <person name="Chen Y."/>
            <person name="Shah S."/>
            <person name="Dougan E. K."/>
            <person name="Thang M."/>
            <person name="Chan C."/>
        </authorList>
    </citation>
    <scope>NUCLEOTIDE SEQUENCE [LARGE SCALE GENOMIC DNA]</scope>
</reference>
<feature type="compositionally biased region" description="Low complexity" evidence="14">
    <location>
        <begin position="41"/>
        <end position="63"/>
    </location>
</feature>
<evidence type="ECO:0000256" key="13">
    <source>
        <dbReference type="ARBA" id="ARBA00023303"/>
    </source>
</evidence>
<keyword evidence="8" id="KW-0851">Voltage-gated channel</keyword>
<keyword evidence="11 15" id="KW-0472">Membrane</keyword>
<evidence type="ECO:0000256" key="1">
    <source>
        <dbReference type="ARBA" id="ARBA00004141"/>
    </source>
</evidence>
<evidence type="ECO:0000256" key="11">
    <source>
        <dbReference type="ARBA" id="ARBA00023136"/>
    </source>
</evidence>
<accession>A0ABN9UGP0</accession>
<keyword evidence="6 15" id="KW-0812">Transmembrane</keyword>
<dbReference type="PROSITE" id="PS50222">
    <property type="entry name" value="EF_HAND_2"/>
    <property type="match status" value="1"/>
</dbReference>
<dbReference type="PRINTS" id="PR00169">
    <property type="entry name" value="KCHANNEL"/>
</dbReference>
<feature type="transmembrane region" description="Helical" evidence="15">
    <location>
        <begin position="324"/>
        <end position="344"/>
    </location>
</feature>
<feature type="region of interest" description="Disordered" evidence="14">
    <location>
        <begin position="35"/>
        <end position="154"/>
    </location>
</feature>
<dbReference type="InterPro" id="IPR002048">
    <property type="entry name" value="EF_hand_dom"/>
</dbReference>
<dbReference type="PANTHER" id="PTHR45628:SF7">
    <property type="entry name" value="VOLTAGE-DEPENDENT CALCIUM CHANNEL TYPE A SUBUNIT ALPHA-1"/>
    <property type="match status" value="1"/>
</dbReference>
<keyword evidence="4" id="KW-0109">Calcium transport</keyword>
<keyword evidence="7" id="KW-0106">Calcium</keyword>
<keyword evidence="5" id="KW-0107">Calcium channel</keyword>
<organism evidence="17 18">
    <name type="scientific">Prorocentrum cordatum</name>
    <dbReference type="NCBI Taxonomy" id="2364126"/>
    <lineage>
        <taxon>Eukaryota</taxon>
        <taxon>Sar</taxon>
        <taxon>Alveolata</taxon>
        <taxon>Dinophyceae</taxon>
        <taxon>Prorocentrales</taxon>
        <taxon>Prorocentraceae</taxon>
        <taxon>Prorocentrum</taxon>
    </lineage>
</organism>
<evidence type="ECO:0000256" key="3">
    <source>
        <dbReference type="ARBA" id="ARBA00022553"/>
    </source>
</evidence>
<feature type="transmembrane region" description="Helical" evidence="15">
    <location>
        <begin position="395"/>
        <end position="418"/>
    </location>
</feature>
<dbReference type="EMBL" id="CAUYUJ010015708">
    <property type="protein sequence ID" value="CAK0857203.1"/>
    <property type="molecule type" value="Genomic_DNA"/>
</dbReference>
<dbReference type="Gene3D" id="1.10.287.70">
    <property type="match status" value="1"/>
</dbReference>
<gene>
    <name evidence="17" type="ORF">PCOR1329_LOCUS47378</name>
</gene>
<evidence type="ECO:0000256" key="8">
    <source>
        <dbReference type="ARBA" id="ARBA00022882"/>
    </source>
</evidence>
<comment type="caution">
    <text evidence="17">The sequence shown here is derived from an EMBL/GenBank/DDBJ whole genome shotgun (WGS) entry which is preliminary data.</text>
</comment>
<sequence>MHPRLFRQRLLELAAEYEGLHAAAALSFAEVPAVPRESSEGAAATSPSGDGGAAPPSARSAPPQNRRWLVQVRAPSEELARRPDESSVPRAPSDTGVAAQRGPARLSVGSCSIGSPAPSSHVPESNDGSSVLDVVEPRRSTRRESGESRRESNDSFATAISAAFASAGAAVHNFLRRDAEQVSHQRSTTPPHDGRASYWSWVSSKEMKKFSTAVERSTARKSSRRSATVDLQKLQKKPLADFVKSRYFAVASALVIIMSTVLIGIETQIFSSLSHQGSDSRHLAMALSAANYFLTLVFAVEVLMRICVLGIMHPGDRVWNCFDIAILFLALAEIALELVVLAIFGKDHNLFDGGGLAKMLRLFRLTRLLRIIRTFRQLKPLRVLVHSIASAGKSVFWALMLLFMIIFSFGVILTQAVSEHTEGGTRVDDDDLVSYYGDLLRSMLSLMMAVSGGISWHELTTPLQGTGNIWWVMLFLVYITFVYFFVLNVVTGVFCQNAIEGAQQDLDLTIEAQLREKQVYADRLKLLFEEMNQDCDPEEGLTAADIHEQMEKPKVQSFFKALDIDAKQTWKLFKVLDSANSGAISLQDFVEGCLQMKGSATRVDVESLKWEIRAANRRAVLTADRIAELLEQISASGAAACAACGGEVTR</sequence>
<feature type="compositionally biased region" description="Basic and acidic residues" evidence="14">
    <location>
        <begin position="135"/>
        <end position="153"/>
    </location>
</feature>
<keyword evidence="9 15" id="KW-1133">Transmembrane helix</keyword>
<evidence type="ECO:0000313" key="17">
    <source>
        <dbReference type="EMBL" id="CAK0857203.1"/>
    </source>
</evidence>
<keyword evidence="13" id="KW-0407">Ion channel</keyword>